<name>A0A0E9SPL5_ANGAN</name>
<reference evidence="1" key="1">
    <citation type="submission" date="2014-11" db="EMBL/GenBank/DDBJ databases">
        <authorList>
            <person name="Amaro Gonzalez C."/>
        </authorList>
    </citation>
    <scope>NUCLEOTIDE SEQUENCE</scope>
</reference>
<protein>
    <submittedName>
        <fullName evidence="1">Uncharacterized protein</fullName>
    </submittedName>
</protein>
<organism evidence="1">
    <name type="scientific">Anguilla anguilla</name>
    <name type="common">European freshwater eel</name>
    <name type="synonym">Muraena anguilla</name>
    <dbReference type="NCBI Taxonomy" id="7936"/>
    <lineage>
        <taxon>Eukaryota</taxon>
        <taxon>Metazoa</taxon>
        <taxon>Chordata</taxon>
        <taxon>Craniata</taxon>
        <taxon>Vertebrata</taxon>
        <taxon>Euteleostomi</taxon>
        <taxon>Actinopterygii</taxon>
        <taxon>Neopterygii</taxon>
        <taxon>Teleostei</taxon>
        <taxon>Anguilliformes</taxon>
        <taxon>Anguillidae</taxon>
        <taxon>Anguilla</taxon>
    </lineage>
</organism>
<proteinExistence type="predicted"/>
<reference evidence="1" key="2">
    <citation type="journal article" date="2015" name="Fish Shellfish Immunol.">
        <title>Early steps in the European eel (Anguilla anguilla)-Vibrio vulnificus interaction in the gills: Role of the RtxA13 toxin.</title>
        <authorList>
            <person name="Callol A."/>
            <person name="Pajuelo D."/>
            <person name="Ebbesson L."/>
            <person name="Teles M."/>
            <person name="MacKenzie S."/>
            <person name="Amaro C."/>
        </authorList>
    </citation>
    <scope>NUCLEOTIDE SEQUENCE</scope>
</reference>
<dbReference type="EMBL" id="GBXM01066124">
    <property type="protein sequence ID" value="JAH42453.1"/>
    <property type="molecule type" value="Transcribed_RNA"/>
</dbReference>
<accession>A0A0E9SPL5</accession>
<dbReference type="AlphaFoldDB" id="A0A0E9SPL5"/>
<sequence length="51" mass="5990">MRLVIYTPAYLKRWLITPQYISAFSASSFKLHSTQTFLQLTRFSLQLTSFS</sequence>
<evidence type="ECO:0000313" key="1">
    <source>
        <dbReference type="EMBL" id="JAH42453.1"/>
    </source>
</evidence>